<dbReference type="OrthoDB" id="10482522at2759"/>
<dbReference type="EMBL" id="CDMY01000318">
    <property type="protein sequence ID" value="CEM02095.1"/>
    <property type="molecule type" value="Genomic_DNA"/>
</dbReference>
<evidence type="ECO:0000313" key="3">
    <source>
        <dbReference type="Proteomes" id="UP000041254"/>
    </source>
</evidence>
<sequence length="264" mass="29338">MLTVAGMPHSPATDPSKGLPRPQMLFISPLSSLRCNLLPQIRPHKKRRAAAALANEGGASGDDAAMGEDGQEDLALQLRSEVAKRGLDPVGAVGERGPAEFTSPRRLVEYVMRALRDRRDAADDAGVREAFRFTANHAGRQTLHGQPSSDERMDWTQTRILGGLPVGPTLTYGAFRQMIETLYPFLMDFTRYEIMDRSTLLSPSNESDDVMVFLVKVWGSRAAADEQTGRPGDGRDERSRTVAMRLVYNWARWCYLIYRVDVLG</sequence>
<evidence type="ECO:0000256" key="1">
    <source>
        <dbReference type="SAM" id="MobiDB-lite"/>
    </source>
</evidence>
<organism evidence="2 3">
    <name type="scientific">Vitrella brassicaformis (strain CCMP3155)</name>
    <dbReference type="NCBI Taxonomy" id="1169540"/>
    <lineage>
        <taxon>Eukaryota</taxon>
        <taxon>Sar</taxon>
        <taxon>Alveolata</taxon>
        <taxon>Colpodellida</taxon>
        <taxon>Vitrellaceae</taxon>
        <taxon>Vitrella</taxon>
    </lineage>
</organism>
<dbReference type="VEuPathDB" id="CryptoDB:Vbra_8258"/>
<dbReference type="Proteomes" id="UP000041254">
    <property type="component" value="Unassembled WGS sequence"/>
</dbReference>
<evidence type="ECO:0000313" key="2">
    <source>
        <dbReference type="EMBL" id="CEM02095.1"/>
    </source>
</evidence>
<dbReference type="InParanoid" id="A0A0G4EVI8"/>
<dbReference type="AlphaFoldDB" id="A0A0G4EVI8"/>
<reference evidence="2 3" key="1">
    <citation type="submission" date="2014-11" db="EMBL/GenBank/DDBJ databases">
        <authorList>
            <person name="Zhu J."/>
            <person name="Qi W."/>
            <person name="Song R."/>
        </authorList>
    </citation>
    <scope>NUCLEOTIDE SEQUENCE [LARGE SCALE GENOMIC DNA]</scope>
</reference>
<accession>A0A0G4EVI8</accession>
<dbReference type="PhylomeDB" id="A0A0G4EVI8"/>
<proteinExistence type="predicted"/>
<protein>
    <submittedName>
        <fullName evidence="2">Uncharacterized protein</fullName>
    </submittedName>
</protein>
<name>A0A0G4EVI8_VITBC</name>
<feature type="region of interest" description="Disordered" evidence="1">
    <location>
        <begin position="1"/>
        <end position="21"/>
    </location>
</feature>
<gene>
    <name evidence="2" type="ORF">Vbra_8258</name>
</gene>
<keyword evidence="3" id="KW-1185">Reference proteome</keyword>